<reference evidence="2" key="1">
    <citation type="journal article" date="2012" name="Nature">
        <title>A physical, genetic and functional sequence assembly of the barley genome.</title>
        <authorList>
            <consortium name="The International Barley Genome Sequencing Consortium"/>
            <person name="Mayer K.F."/>
            <person name="Waugh R."/>
            <person name="Brown J.W."/>
            <person name="Schulman A."/>
            <person name="Langridge P."/>
            <person name="Platzer M."/>
            <person name="Fincher G.B."/>
            <person name="Muehlbauer G.J."/>
            <person name="Sato K."/>
            <person name="Close T.J."/>
            <person name="Wise R.P."/>
            <person name="Stein N."/>
        </authorList>
    </citation>
    <scope>NUCLEOTIDE SEQUENCE [LARGE SCALE GENOMIC DNA]</scope>
    <source>
        <strain evidence="2">cv. Morex</strain>
    </source>
</reference>
<evidence type="ECO:0000313" key="1">
    <source>
        <dbReference type="EnsemblPlants" id="HORVU.MOREX.r3.3HG0315070.1.CDS1"/>
    </source>
</evidence>
<protein>
    <recommendedName>
        <fullName evidence="3">F-box associated domain-containing protein</fullName>
    </recommendedName>
</protein>
<evidence type="ECO:0000313" key="2">
    <source>
        <dbReference type="Proteomes" id="UP000011116"/>
    </source>
</evidence>
<sequence length="260" mass="29039">MPPSPGRRGTSLPWGCTSTAPPASTACYCDGGAAWARLKSKLAAMSLSWAPTSHRGTSGRWPDIASETFNLPIQLHGNLHWYAFYHLGKIKQLQGESKPIIVFDTAAESFRQMRTPIVFEMTSNSNVFEMDDTLGIYCNDHDKNTVSIWVLQNYQSEVWDLKYRIRLPVDEIRGHFEGCDYYRDVDSWDVGVVSGDGGVLLLVSFGQWVLHIDTDGKLIDSFNSGLLGLHIYGCRLKQSLVQHAFFPALEGYVVNASPFI</sequence>
<name>A0A8I6X6S1_HORVV</name>
<dbReference type="Gramene" id="HORVU.MOREX.r2.3HG0263190.1">
    <property type="protein sequence ID" value="HORVU.MOREX.r2.3HG0263190.1.CDS.1"/>
    <property type="gene ID" value="HORVU.MOREX.r2.3HG0263190"/>
</dbReference>
<dbReference type="Proteomes" id="UP000011116">
    <property type="component" value="Chromosome 3H"/>
</dbReference>
<dbReference type="PROSITE" id="PS51257">
    <property type="entry name" value="PROKAR_LIPOPROTEIN"/>
    <property type="match status" value="1"/>
</dbReference>
<evidence type="ECO:0008006" key="3">
    <source>
        <dbReference type="Google" id="ProtNLM"/>
    </source>
</evidence>
<keyword evidence="2" id="KW-1185">Reference proteome</keyword>
<accession>A0A8I6X6S1</accession>
<dbReference type="EnsemblPlants" id="HORVU.MOREX.r3.3HG0315070.1">
    <property type="protein sequence ID" value="HORVU.MOREX.r3.3HG0315070.1.CDS1"/>
    <property type="gene ID" value="HORVU.MOREX.r3.3HG0315070"/>
</dbReference>
<dbReference type="AlphaFoldDB" id="A0A8I6X6S1"/>
<reference evidence="1" key="2">
    <citation type="submission" date="2020-10" db="EMBL/GenBank/DDBJ databases">
        <authorList>
            <person name="Scholz U."/>
            <person name="Mascher M."/>
            <person name="Fiebig A."/>
        </authorList>
    </citation>
    <scope>NUCLEOTIDE SEQUENCE [LARGE SCALE GENOMIC DNA]</scope>
    <source>
        <strain evidence="1">cv. Morex</strain>
    </source>
</reference>
<organism evidence="1 2">
    <name type="scientific">Hordeum vulgare subsp. vulgare</name>
    <name type="common">Domesticated barley</name>
    <dbReference type="NCBI Taxonomy" id="112509"/>
    <lineage>
        <taxon>Eukaryota</taxon>
        <taxon>Viridiplantae</taxon>
        <taxon>Streptophyta</taxon>
        <taxon>Embryophyta</taxon>
        <taxon>Tracheophyta</taxon>
        <taxon>Spermatophyta</taxon>
        <taxon>Magnoliopsida</taxon>
        <taxon>Liliopsida</taxon>
        <taxon>Poales</taxon>
        <taxon>Poaceae</taxon>
        <taxon>BOP clade</taxon>
        <taxon>Pooideae</taxon>
        <taxon>Triticodae</taxon>
        <taxon>Triticeae</taxon>
        <taxon>Hordeinae</taxon>
        <taxon>Hordeum</taxon>
    </lineage>
</organism>
<reference evidence="1" key="3">
    <citation type="submission" date="2022-01" db="UniProtKB">
        <authorList>
            <consortium name="EnsemblPlants"/>
        </authorList>
    </citation>
    <scope>IDENTIFICATION</scope>
    <source>
        <strain evidence="1">subsp. vulgare</strain>
    </source>
</reference>
<dbReference type="Gramene" id="HORVU.MOREX.r3.3HG0315070.1">
    <property type="protein sequence ID" value="HORVU.MOREX.r3.3HG0315070.1.CDS1"/>
    <property type="gene ID" value="HORVU.MOREX.r3.3HG0315070"/>
</dbReference>
<proteinExistence type="predicted"/>